<protein>
    <submittedName>
        <fullName evidence="5">FCP1 homology domain-containing protein</fullName>
    </submittedName>
</protein>
<keyword evidence="4" id="KW-1185">Reference proteome</keyword>
<dbReference type="GO" id="GO:0090364">
    <property type="term" value="P:regulation of proteasome assembly"/>
    <property type="evidence" value="ECO:0007669"/>
    <property type="project" value="InterPro"/>
</dbReference>
<dbReference type="Pfam" id="PF03031">
    <property type="entry name" value="NIF"/>
    <property type="match status" value="1"/>
</dbReference>
<dbReference type="SUPFAM" id="SSF56784">
    <property type="entry name" value="HAD-like"/>
    <property type="match status" value="1"/>
</dbReference>
<evidence type="ECO:0000313" key="4">
    <source>
        <dbReference type="Proteomes" id="UP000272942"/>
    </source>
</evidence>
<evidence type="ECO:0000256" key="1">
    <source>
        <dbReference type="SAM" id="MobiDB-lite"/>
    </source>
</evidence>
<organism evidence="5">
    <name type="scientific">Echinostoma caproni</name>
    <dbReference type="NCBI Taxonomy" id="27848"/>
    <lineage>
        <taxon>Eukaryota</taxon>
        <taxon>Metazoa</taxon>
        <taxon>Spiralia</taxon>
        <taxon>Lophotrochozoa</taxon>
        <taxon>Platyhelminthes</taxon>
        <taxon>Trematoda</taxon>
        <taxon>Digenea</taxon>
        <taxon>Plagiorchiida</taxon>
        <taxon>Echinostomata</taxon>
        <taxon>Echinostomatoidea</taxon>
        <taxon>Echinostomatidae</taxon>
        <taxon>Echinostoma</taxon>
    </lineage>
</organism>
<dbReference type="AlphaFoldDB" id="A0A183AUJ7"/>
<accession>A0A183AUJ7</accession>
<dbReference type="InterPro" id="IPR023214">
    <property type="entry name" value="HAD_sf"/>
</dbReference>
<feature type="region of interest" description="Disordered" evidence="1">
    <location>
        <begin position="213"/>
        <end position="272"/>
    </location>
</feature>
<name>A0A183AUJ7_9TREM</name>
<reference evidence="5" key="1">
    <citation type="submission" date="2016-06" db="UniProtKB">
        <authorList>
            <consortium name="WormBaseParasite"/>
        </authorList>
    </citation>
    <scope>IDENTIFICATION</scope>
</reference>
<dbReference type="PANTHER" id="PTHR48493:SF1">
    <property type="entry name" value="UBIQUITIN-LIKE DOMAIN-CONTAINING CTD PHOSPHATASE 1"/>
    <property type="match status" value="1"/>
</dbReference>
<dbReference type="InterPro" id="IPR004274">
    <property type="entry name" value="FCP1_dom"/>
</dbReference>
<feature type="domain" description="FCP1 homology" evidence="2">
    <location>
        <begin position="14"/>
        <end position="52"/>
    </location>
</feature>
<feature type="region of interest" description="Disordered" evidence="1">
    <location>
        <begin position="72"/>
        <end position="104"/>
    </location>
</feature>
<sequence length="272" mass="29625">MGTSHHLTPAESARHLARPYLHEFLSRAYVYYDIAIWSATSMTWILAKLGQLGVIQSNASVILRQNANGSVNTGTVSEPTPESSNASAQQSDAPTQQQLSARPLSAEPSFRICLVLDSSDMISVHFPTHGVKEIRSYRDAHVNYKTDRELRGLARYLELIAQNETDFTKLNHNHWERYIAKCKRIKRQIPSPNSSLHSEPNVQPGVDRLQVRNSTATNSSTSSAPVCEDLHSPKAPETGASTNVTASHDGAAPTPGATTVNAPGDTTDSAEL</sequence>
<dbReference type="EMBL" id="UZAN01049410">
    <property type="protein sequence ID" value="VDP87366.1"/>
    <property type="molecule type" value="Genomic_DNA"/>
</dbReference>
<evidence type="ECO:0000259" key="2">
    <source>
        <dbReference type="Pfam" id="PF03031"/>
    </source>
</evidence>
<dbReference type="Proteomes" id="UP000272942">
    <property type="component" value="Unassembled WGS sequence"/>
</dbReference>
<dbReference type="GO" id="GO:0004722">
    <property type="term" value="F:protein serine/threonine phosphatase activity"/>
    <property type="evidence" value="ECO:0007669"/>
    <property type="project" value="TreeGrafter"/>
</dbReference>
<dbReference type="InterPro" id="IPR051658">
    <property type="entry name" value="UBLCP1"/>
</dbReference>
<reference evidence="3 4" key="2">
    <citation type="submission" date="2018-11" db="EMBL/GenBank/DDBJ databases">
        <authorList>
            <consortium name="Pathogen Informatics"/>
        </authorList>
    </citation>
    <scope>NUCLEOTIDE SEQUENCE [LARGE SCALE GENOMIC DNA]</scope>
    <source>
        <strain evidence="3 4">Egypt</strain>
    </source>
</reference>
<feature type="compositionally biased region" description="Polar residues" evidence="1">
    <location>
        <begin position="72"/>
        <end position="100"/>
    </location>
</feature>
<evidence type="ECO:0000313" key="5">
    <source>
        <dbReference type="WBParaSite" id="ECPE_0001066401-mRNA-1"/>
    </source>
</evidence>
<dbReference type="Gene3D" id="3.40.50.1000">
    <property type="entry name" value="HAD superfamily/HAD-like"/>
    <property type="match status" value="1"/>
</dbReference>
<gene>
    <name evidence="3" type="ORF">ECPE_LOCUS10632</name>
</gene>
<dbReference type="OrthoDB" id="1711508at2759"/>
<dbReference type="WBParaSite" id="ECPE_0001066401-mRNA-1">
    <property type="protein sequence ID" value="ECPE_0001066401-mRNA-1"/>
    <property type="gene ID" value="ECPE_0001066401"/>
</dbReference>
<feature type="compositionally biased region" description="Polar residues" evidence="1">
    <location>
        <begin position="256"/>
        <end position="272"/>
    </location>
</feature>
<dbReference type="GO" id="GO:0005634">
    <property type="term" value="C:nucleus"/>
    <property type="evidence" value="ECO:0007669"/>
    <property type="project" value="TreeGrafter"/>
</dbReference>
<proteinExistence type="predicted"/>
<dbReference type="PANTHER" id="PTHR48493">
    <property type="entry name" value="UBIQUITIN-LIKE DOMAIN-CONTAINING CTD PHOSPHATASE 1"/>
    <property type="match status" value="1"/>
</dbReference>
<evidence type="ECO:0000313" key="3">
    <source>
        <dbReference type="EMBL" id="VDP87366.1"/>
    </source>
</evidence>
<dbReference type="InterPro" id="IPR036412">
    <property type="entry name" value="HAD-like_sf"/>
</dbReference>
<feature type="compositionally biased region" description="Low complexity" evidence="1">
    <location>
        <begin position="213"/>
        <end position="224"/>
    </location>
</feature>